<dbReference type="RefSeq" id="WP_006758315.1">
    <property type="nucleotide sequence ID" value="NZ_ABLK01000059.1"/>
</dbReference>
<dbReference type="Proteomes" id="UP000004814">
    <property type="component" value="Unassembled WGS sequence"/>
</dbReference>
<protein>
    <submittedName>
        <fullName evidence="1">Uncharacterized protein</fullName>
    </submittedName>
</protein>
<proteinExistence type="predicted"/>
<name>B1T3J7_9BURK</name>
<evidence type="ECO:0000313" key="2">
    <source>
        <dbReference type="Proteomes" id="UP000004814"/>
    </source>
</evidence>
<gene>
    <name evidence="1" type="ORF">BamMEX5DRAFT_2367</name>
</gene>
<dbReference type="EMBL" id="ABLK01000059">
    <property type="protein sequence ID" value="EDT41867.1"/>
    <property type="molecule type" value="Genomic_DNA"/>
</dbReference>
<reference evidence="1 2" key="1">
    <citation type="submission" date="2008-03" db="EMBL/GenBank/DDBJ databases">
        <title>Sequencing of the draft genome and assembly of Burkholderia ambifaria MEX-5.</title>
        <authorList>
            <consortium name="US DOE Joint Genome Institute (JGI-PGF)"/>
            <person name="Copeland A."/>
            <person name="Lucas S."/>
            <person name="Lapidus A."/>
            <person name="Glavina del Rio T."/>
            <person name="Dalin E."/>
            <person name="Tice H."/>
            <person name="Bruce D."/>
            <person name="Goodwin L."/>
            <person name="Pitluck S."/>
            <person name="Larimer F."/>
            <person name="Land M.L."/>
            <person name="Hauser L."/>
            <person name="Tiedje J."/>
            <person name="Richardson P."/>
        </authorList>
    </citation>
    <scope>NUCLEOTIDE SEQUENCE [LARGE SCALE GENOMIC DNA]</scope>
    <source>
        <strain evidence="1 2">MEX-5</strain>
    </source>
</reference>
<sequence length="123" mass="13363">MADKISALFDPFGNFHDWYIDGISTEGSVGLGVPDTFILSAHDGRSRARLTFEGVTRLGFEAGGLLNIVNALEVVLPGTEAYAKADALLSRSAHGERHGQHVVYLYSTLGVELAVEFDRLRID</sequence>
<dbReference type="AlphaFoldDB" id="B1T3J7"/>
<dbReference type="PATRIC" id="fig|396597.7.peg.5779"/>
<comment type="caution">
    <text evidence="1">The sequence shown here is derived from an EMBL/GenBank/DDBJ whole genome shotgun (WGS) entry which is preliminary data.</text>
</comment>
<evidence type="ECO:0000313" key="1">
    <source>
        <dbReference type="EMBL" id="EDT41867.1"/>
    </source>
</evidence>
<accession>B1T3J7</accession>
<organism evidence="1 2">
    <name type="scientific">Burkholderia ambifaria MEX-5</name>
    <dbReference type="NCBI Taxonomy" id="396597"/>
    <lineage>
        <taxon>Bacteria</taxon>
        <taxon>Pseudomonadati</taxon>
        <taxon>Pseudomonadota</taxon>
        <taxon>Betaproteobacteria</taxon>
        <taxon>Burkholderiales</taxon>
        <taxon>Burkholderiaceae</taxon>
        <taxon>Burkholderia</taxon>
        <taxon>Burkholderia cepacia complex</taxon>
    </lineage>
</organism>